<evidence type="ECO:0000256" key="4">
    <source>
        <dbReference type="ARBA" id="ARBA00022927"/>
    </source>
</evidence>
<evidence type="ECO:0000256" key="2">
    <source>
        <dbReference type="ARBA" id="ARBA00022448"/>
    </source>
</evidence>
<dbReference type="GO" id="GO:0000056">
    <property type="term" value="P:ribosomal small subunit export from nucleus"/>
    <property type="evidence" value="ECO:0007669"/>
    <property type="project" value="InterPro"/>
</dbReference>
<accession>A0AAN2HAI6</accession>
<evidence type="ECO:0000256" key="5">
    <source>
        <dbReference type="ARBA" id="ARBA00023010"/>
    </source>
</evidence>
<dbReference type="GO" id="GO:0015031">
    <property type="term" value="P:protein transport"/>
    <property type="evidence" value="ECO:0007669"/>
    <property type="project" value="UniProtKB-KW"/>
</dbReference>
<keyword evidence="9" id="KW-1185">Reference proteome</keyword>
<dbReference type="PANTHER" id="PTHR13257:SF0">
    <property type="entry name" value="NUCLEAR PORE COMPLEX PROTEIN NUP88"/>
    <property type="match status" value="1"/>
</dbReference>
<gene>
    <name evidence="8" type="primary">nup82</name>
    <name evidence="8" type="ORF">SPOM_SPBC13A2.02</name>
</gene>
<reference evidence="8 9" key="1">
    <citation type="journal article" date="2002" name="Nature">
        <title>The genome sequence of Schizosaccharomyces pombe.</title>
        <authorList>
            <person name="Wood V."/>
            <person name="Gwilliam R."/>
            <person name="Rajandream M.A."/>
            <person name="Lyne M."/>
            <person name="Lyne R."/>
            <person name="Stewart A."/>
            <person name="Sgouros J."/>
            <person name="Peat N."/>
            <person name="Hayles J."/>
            <person name="Baker S."/>
            <person name="Basham D."/>
            <person name="Bowman S."/>
            <person name="Brooks K."/>
            <person name="Brown D."/>
            <person name="Brown S."/>
            <person name="Chillingworth T."/>
            <person name="Churcher C."/>
            <person name="Collins M."/>
            <person name="Connor R."/>
            <person name="Cronin A."/>
            <person name="Davis P."/>
            <person name="Feltwell T."/>
            <person name="Fraser A."/>
            <person name="Gentles S."/>
            <person name="Goble A."/>
            <person name="Hamlin N."/>
            <person name="Harris D."/>
            <person name="Hidalgo J."/>
            <person name="Hodgson G."/>
            <person name="Holroyd S."/>
            <person name="Hornsby T."/>
            <person name="Howarth S."/>
            <person name="Huckle E.J."/>
            <person name="Hunt S."/>
            <person name="Jagels K."/>
            <person name="James K."/>
            <person name="Jones L."/>
            <person name="Jones M."/>
            <person name="Leather S."/>
            <person name="McDonald S."/>
            <person name="McLean J."/>
            <person name="Mooney P."/>
            <person name="Moule S."/>
            <person name="Mungall K."/>
            <person name="Murphy L."/>
            <person name="Niblett D."/>
            <person name="Odell C."/>
            <person name="Oliver K."/>
            <person name="O'Neil S."/>
            <person name="Pearson D."/>
            <person name="Quail M.A."/>
            <person name="Rabbinowitsch E."/>
            <person name="Rutherford K."/>
            <person name="Rutter S."/>
            <person name="Saunders D."/>
            <person name="Seeger K."/>
            <person name="Sharp S."/>
            <person name="Skelton J."/>
            <person name="Simmonds M."/>
            <person name="Squares R."/>
            <person name="Squares S."/>
            <person name="Stevens K."/>
            <person name="Taylor K."/>
            <person name="Taylor R.G."/>
            <person name="Tivey A."/>
            <person name="Walsh S."/>
            <person name="Warren T."/>
            <person name="Whitehead S."/>
            <person name="Woodward J."/>
            <person name="Volckaert G."/>
            <person name="Aert R."/>
            <person name="Robben J."/>
            <person name="Grymonprez B."/>
            <person name="Weltjens I."/>
            <person name="Vanstreels E."/>
            <person name="Rieger M."/>
            <person name="Schafer M."/>
            <person name="Muller-Auer S."/>
            <person name="Gabel C."/>
            <person name="Fuchs M."/>
            <person name="Dusterhoft A."/>
            <person name="Fritzc C."/>
            <person name="Holzer E."/>
            <person name="Moestl D."/>
            <person name="Hilbert H."/>
            <person name="Borzym K."/>
            <person name="Langer I."/>
            <person name="Beck A."/>
            <person name="Lehrach H."/>
            <person name="Reinhardt R."/>
            <person name="Pohl T.M."/>
            <person name="Eger P."/>
            <person name="Zimmermann W."/>
            <person name="Wedler H."/>
            <person name="Wambutt R."/>
            <person name="Purnelle B."/>
            <person name="Goffeau A."/>
            <person name="Cadieu E."/>
            <person name="Dreano S."/>
            <person name="Gloux S."/>
            <person name="Lelaure V."/>
            <person name="Mottier S."/>
            <person name="Galibert F."/>
            <person name="Aves S.J."/>
            <person name="Xiang Z."/>
            <person name="Hunt C."/>
            <person name="Moore K."/>
            <person name="Hurst S.M."/>
            <person name="Lucas M."/>
            <person name="Rochet M."/>
            <person name="Gaillardin C."/>
            <person name="Tallada V.A."/>
            <person name="Garzon A."/>
            <person name="Thode G."/>
            <person name="Daga R.R."/>
            <person name="Cruzado L."/>
            <person name="Jimenez J."/>
            <person name="Sanchez M."/>
            <person name="del Rey F."/>
            <person name="Benito J."/>
            <person name="Dominguez A."/>
            <person name="Revuelta J.L."/>
            <person name="Moreno S."/>
            <person name="Armstrong J."/>
            <person name="Forsburg S.L."/>
            <person name="Cerutti L."/>
            <person name="Lowe T."/>
            <person name="McCombie W.R."/>
            <person name="Paulsen I."/>
            <person name="Potashkin J."/>
            <person name="Shpakovski G.V."/>
            <person name="Ussery D."/>
            <person name="Barrell B.G."/>
            <person name="Nurse P."/>
        </authorList>
    </citation>
    <scope>NUCLEOTIDE SEQUENCE [LARGE SCALE GENOMIC DNA]</scope>
    <source>
        <strain evidence="9">972 / ATCC 24843</strain>
    </source>
</reference>
<dbReference type="PANTHER" id="PTHR13257">
    <property type="entry name" value="NUCLEOPORIN NUP84-RELATED"/>
    <property type="match status" value="1"/>
</dbReference>
<dbReference type="InterPro" id="IPR019321">
    <property type="entry name" value="Nucleoporin_Nup88"/>
</dbReference>
<dbReference type="KEGG" id="spo:2539697"/>
<dbReference type="EMBL" id="CU329671">
    <property type="protein sequence ID" value="CAK9840725.1"/>
    <property type="molecule type" value="Genomic_DNA"/>
</dbReference>
<dbReference type="GO" id="GO:0051028">
    <property type="term" value="P:mRNA transport"/>
    <property type="evidence" value="ECO:0007669"/>
    <property type="project" value="UniProtKB-KW"/>
</dbReference>
<evidence type="ECO:0000256" key="6">
    <source>
        <dbReference type="ARBA" id="ARBA00023132"/>
    </source>
</evidence>
<dbReference type="SMR" id="A0AAN2HAI6"/>
<evidence type="ECO:0000256" key="1">
    <source>
        <dbReference type="ARBA" id="ARBA00004567"/>
    </source>
</evidence>
<dbReference type="Proteomes" id="UP000002485">
    <property type="component" value="Chromosome II"/>
</dbReference>
<keyword evidence="3" id="KW-0509">mRNA transport</keyword>
<dbReference type="GeneID" id="2539697"/>
<protein>
    <submittedName>
        <fullName evidence="8">Nucleoporin, WD repeat Nup82</fullName>
    </submittedName>
</protein>
<keyword evidence="5" id="KW-0811">Translocation</keyword>
<keyword evidence="4" id="KW-0653">Protein transport</keyword>
<keyword evidence="6" id="KW-0906">Nuclear pore complex</keyword>
<evidence type="ECO:0000256" key="3">
    <source>
        <dbReference type="ARBA" id="ARBA00022816"/>
    </source>
</evidence>
<evidence type="ECO:0000256" key="7">
    <source>
        <dbReference type="ARBA" id="ARBA00023242"/>
    </source>
</evidence>
<comment type="subcellular location">
    <subcellularLocation>
        <location evidence="1">Nucleus</location>
        <location evidence="1">Nuclear pore complex</location>
    </subcellularLocation>
</comment>
<keyword evidence="2" id="KW-0813">Transport</keyword>
<evidence type="ECO:0000313" key="9">
    <source>
        <dbReference type="Proteomes" id="UP000002485"/>
    </source>
</evidence>
<dbReference type="GO" id="GO:0005643">
    <property type="term" value="C:nuclear pore"/>
    <property type="evidence" value="ECO:0007669"/>
    <property type="project" value="UniProtKB-SubCell"/>
</dbReference>
<dbReference type="GO" id="GO:0000055">
    <property type="term" value="P:ribosomal large subunit export from nucleus"/>
    <property type="evidence" value="ECO:0007669"/>
    <property type="project" value="InterPro"/>
</dbReference>
<dbReference type="AlphaFoldDB" id="A0AAN2HAI6"/>
<dbReference type="GO" id="GO:0017056">
    <property type="term" value="F:structural constituent of nuclear pore"/>
    <property type="evidence" value="ECO:0007669"/>
    <property type="project" value="InterPro"/>
</dbReference>
<sequence>MSQEVSWTDILEKHPALRWIKPIPEDWEIFPKHLCAFESFLYVAVGQEVRSLDCRLLKHKNEASHKNFYKKLFNPELDFMIEQICLSKNGRFLAVVGKSKIVILGLRSKLSEQNPLAESVSNFGESVNNFSNSEHQENGTNSLKLSEVTICSVAVINPSSQIVSVRFHPLGKSGRSLVVLTETSLLLYEAGNGVLMPDYEIPLKLTHQASNSFDADVDLHIPTAFCFSNVSQGWGVFTIYILTRGGDVFSVCPVMPANAMIPQDVLKQIRLILTKKEDDADAENHRRNVHWITKLLGEAALANDLSTSFVISEGSSELFDSSDYVSVRRPDDFSFIPSMQGPFLLQPAVADDELIEDYCDIYSFGMNPIDVLAIGGSEGRLDLLLLVSEVSGRWSKLNDHGLASMKLIVSQVHSLYLSNNNPYMVLQPDIQSPYSLIAYHANGLHVVDIESWARDLNLNFENSEFLNNEEENDEDELSNVLVSIPSRTSVLERLDTNPLNESTDAVVGCAQLYYPSLGKILISLTRNWQTTVFDDSDLATMGVNKESLSNEMDYSKSLGTSSLEQVDDLDEKLTYTPLYVSLLEKTPFTDPSIPSLVERTIVPAELQNEITVSSASLRFLGKVVARYRETLNLLDHGCSELHHRLKLQREEYERQQNHIYKLSDRISNFREKAWSTEHLEHLTSDMSMCEKRIDQVLQRVMDLRVPDLSDKEKQFIKEIGNYKEKVTGERGIEKRVETLKTLLQRTKPRDAQTTLVASSSDMRLAAIEQLQKLLAQQSLSIKELKTKTVSFQRLLQTS</sequence>
<organism evidence="8 9">
    <name type="scientific">Schizosaccharomyces pombe (strain 972 / ATCC 24843)</name>
    <name type="common">Fission yeast</name>
    <dbReference type="NCBI Taxonomy" id="284812"/>
    <lineage>
        <taxon>Eukaryota</taxon>
        <taxon>Fungi</taxon>
        <taxon>Dikarya</taxon>
        <taxon>Ascomycota</taxon>
        <taxon>Taphrinomycotina</taxon>
        <taxon>Schizosaccharomycetes</taxon>
        <taxon>Schizosaccharomycetales</taxon>
        <taxon>Schizosaccharomycetaceae</taxon>
        <taxon>Schizosaccharomyces</taxon>
    </lineage>
</organism>
<dbReference type="InterPro" id="IPR037700">
    <property type="entry name" value="NUP88/NUP82"/>
</dbReference>
<evidence type="ECO:0000313" key="8">
    <source>
        <dbReference type="EMBL" id="CAK9840725.1"/>
    </source>
</evidence>
<dbReference type="Pfam" id="PF10168">
    <property type="entry name" value="Nup88"/>
    <property type="match status" value="1"/>
</dbReference>
<name>A0AAN2HAI6_SCHPO</name>
<proteinExistence type="predicted"/>
<keyword evidence="7" id="KW-0539">Nucleus</keyword>